<name>A0ABN2U3J0_9MICO</name>
<keyword evidence="2" id="KW-1185">Reference proteome</keyword>
<evidence type="ECO:0000313" key="1">
    <source>
        <dbReference type="EMBL" id="GAA2027868.1"/>
    </source>
</evidence>
<evidence type="ECO:0000313" key="2">
    <source>
        <dbReference type="Proteomes" id="UP001501285"/>
    </source>
</evidence>
<organism evidence="1 2">
    <name type="scientific">Terrabacter terrae</name>
    <dbReference type="NCBI Taxonomy" id="318434"/>
    <lineage>
        <taxon>Bacteria</taxon>
        <taxon>Bacillati</taxon>
        <taxon>Actinomycetota</taxon>
        <taxon>Actinomycetes</taxon>
        <taxon>Micrococcales</taxon>
        <taxon>Intrasporangiaceae</taxon>
        <taxon>Terrabacter</taxon>
    </lineage>
</organism>
<protein>
    <submittedName>
        <fullName evidence="1">Uncharacterized protein</fullName>
    </submittedName>
</protein>
<dbReference type="EMBL" id="BAAANB010000008">
    <property type="protein sequence ID" value="GAA2027868.1"/>
    <property type="molecule type" value="Genomic_DNA"/>
</dbReference>
<proteinExistence type="predicted"/>
<dbReference type="Proteomes" id="UP001501285">
    <property type="component" value="Unassembled WGS sequence"/>
</dbReference>
<reference evidence="1 2" key="1">
    <citation type="journal article" date="2019" name="Int. J. Syst. Evol. Microbiol.">
        <title>The Global Catalogue of Microorganisms (GCM) 10K type strain sequencing project: providing services to taxonomists for standard genome sequencing and annotation.</title>
        <authorList>
            <consortium name="The Broad Institute Genomics Platform"/>
            <consortium name="The Broad Institute Genome Sequencing Center for Infectious Disease"/>
            <person name="Wu L."/>
            <person name="Ma J."/>
        </authorList>
    </citation>
    <scope>NUCLEOTIDE SEQUENCE [LARGE SCALE GENOMIC DNA]</scope>
    <source>
        <strain evidence="1 2">JCM 14283</strain>
    </source>
</reference>
<sequence>MSWAGQHSREAHDAQVADMAAWGVAVSDTAWLSSLELESSKPRPPCSVEDEAPGHVEWKYTGSDWPKASSSIRGRLAREGWVEGADVTDGYVVMSRMTSARQTSLSLSTQKTPTDNVFAALDLQPVSCPLR</sequence>
<gene>
    <name evidence="1" type="ORF">GCM10009740_16930</name>
</gene>
<accession>A0ABN2U3J0</accession>
<comment type="caution">
    <text evidence="1">The sequence shown here is derived from an EMBL/GenBank/DDBJ whole genome shotgun (WGS) entry which is preliminary data.</text>
</comment>